<comment type="cofactor">
    <cofactor evidence="9">
        <name>Zn(2+)</name>
        <dbReference type="ChEBI" id="CHEBI:29105"/>
    </cofactor>
    <text evidence="9">Binds 1 zinc ion.</text>
</comment>
<organism evidence="11 12">
    <name type="scientific">Litorilinea aerophila</name>
    <dbReference type="NCBI Taxonomy" id="1204385"/>
    <lineage>
        <taxon>Bacteria</taxon>
        <taxon>Bacillati</taxon>
        <taxon>Chloroflexota</taxon>
        <taxon>Caldilineae</taxon>
        <taxon>Caldilineales</taxon>
        <taxon>Caldilineaceae</taxon>
        <taxon>Litorilinea</taxon>
    </lineage>
</organism>
<keyword evidence="2 9" id="KW-0690">Ribosome biogenesis</keyword>
<dbReference type="NCBIfam" id="TIGR00043">
    <property type="entry name" value="rRNA maturation RNase YbeY"/>
    <property type="match status" value="1"/>
</dbReference>
<feature type="compositionally biased region" description="Low complexity" evidence="10">
    <location>
        <begin position="13"/>
        <end position="31"/>
    </location>
</feature>
<dbReference type="Pfam" id="PF02130">
    <property type="entry name" value="YbeY"/>
    <property type="match status" value="1"/>
</dbReference>
<evidence type="ECO:0000256" key="9">
    <source>
        <dbReference type="HAMAP-Rule" id="MF_00009"/>
    </source>
</evidence>
<comment type="subcellular location">
    <subcellularLocation>
        <location evidence="9">Cytoplasm</location>
    </subcellularLocation>
</comment>
<dbReference type="GO" id="GO:0004521">
    <property type="term" value="F:RNA endonuclease activity"/>
    <property type="evidence" value="ECO:0007669"/>
    <property type="project" value="UniProtKB-UniRule"/>
</dbReference>
<dbReference type="HAMAP" id="MF_00009">
    <property type="entry name" value="Endoribonucl_YbeY"/>
    <property type="match status" value="1"/>
</dbReference>
<keyword evidence="8 9" id="KW-0862">Zinc</keyword>
<evidence type="ECO:0000256" key="3">
    <source>
        <dbReference type="ARBA" id="ARBA00022552"/>
    </source>
</evidence>
<proteinExistence type="inferred from homology"/>
<dbReference type="GO" id="GO:0005737">
    <property type="term" value="C:cytoplasm"/>
    <property type="evidence" value="ECO:0007669"/>
    <property type="project" value="UniProtKB-SubCell"/>
</dbReference>
<dbReference type="InterPro" id="IPR020549">
    <property type="entry name" value="YbeY_CS"/>
</dbReference>
<comment type="function">
    <text evidence="9">Single strand-specific metallo-endoribonuclease involved in late-stage 70S ribosome quality control and in maturation of the 3' terminus of the 16S rRNA.</text>
</comment>
<dbReference type="GO" id="GO:0008270">
    <property type="term" value="F:zinc ion binding"/>
    <property type="evidence" value="ECO:0007669"/>
    <property type="project" value="UniProtKB-UniRule"/>
</dbReference>
<keyword evidence="4 9" id="KW-0540">Nuclease</keyword>
<sequence length="211" mass="22416">MATGKKNPAAGRPPHQAHACPAPAAWKSPPASDHLPMNHPADPAYQIEVQVDEPYAGQVDPEDLTAAVQATLQHEGVATASLTLVITGDEVIQELNRTFRGVDAPTDVLSFPSQGEEDGLALPPELASELAHYLGDIVIALPYAARQAAHYQTPLGSELRLLTVHGTLHLLGYDHGTPEEKAAMWAAQRAVLALLGEKDLGARYDEMESGG</sequence>
<dbReference type="FunCoup" id="A0A540VH08">
    <property type="interactions" value="384"/>
</dbReference>
<reference evidence="11 12" key="1">
    <citation type="submission" date="2019-06" db="EMBL/GenBank/DDBJ databases">
        <title>Genome sequence of Litorilinea aerophila BAA-2444.</title>
        <authorList>
            <person name="Maclea K.S."/>
            <person name="Maurais E.G."/>
            <person name="Iannazzi L.C."/>
        </authorList>
    </citation>
    <scope>NUCLEOTIDE SEQUENCE [LARGE SCALE GENOMIC DNA]</scope>
    <source>
        <strain evidence="11 12">ATCC BAA-2444</strain>
    </source>
</reference>
<evidence type="ECO:0000256" key="5">
    <source>
        <dbReference type="ARBA" id="ARBA00022723"/>
    </source>
</evidence>
<evidence type="ECO:0000256" key="2">
    <source>
        <dbReference type="ARBA" id="ARBA00022517"/>
    </source>
</evidence>
<evidence type="ECO:0000256" key="7">
    <source>
        <dbReference type="ARBA" id="ARBA00022801"/>
    </source>
</evidence>
<keyword evidence="6 9" id="KW-0255">Endonuclease</keyword>
<name>A0A540VH08_9CHLR</name>
<dbReference type="EMBL" id="VIGC01000014">
    <property type="protein sequence ID" value="TQE95413.1"/>
    <property type="molecule type" value="Genomic_DNA"/>
</dbReference>
<keyword evidence="7 9" id="KW-0378">Hydrolase</keyword>
<evidence type="ECO:0000256" key="4">
    <source>
        <dbReference type="ARBA" id="ARBA00022722"/>
    </source>
</evidence>
<dbReference type="InParanoid" id="A0A540VH08"/>
<feature type="binding site" evidence="9">
    <location>
        <position position="169"/>
    </location>
    <ligand>
        <name>Zn(2+)</name>
        <dbReference type="ChEBI" id="CHEBI:29105"/>
        <note>catalytic</note>
    </ligand>
</feature>
<dbReference type="InterPro" id="IPR002036">
    <property type="entry name" value="YbeY"/>
</dbReference>
<dbReference type="OrthoDB" id="9807740at2"/>
<dbReference type="PROSITE" id="PS01306">
    <property type="entry name" value="UPF0054"/>
    <property type="match status" value="1"/>
</dbReference>
<dbReference type="GO" id="GO:0006364">
    <property type="term" value="P:rRNA processing"/>
    <property type="evidence" value="ECO:0007669"/>
    <property type="project" value="UniProtKB-UniRule"/>
</dbReference>
<accession>A0A540VH08</accession>
<keyword evidence="12" id="KW-1185">Reference proteome</keyword>
<evidence type="ECO:0000256" key="10">
    <source>
        <dbReference type="SAM" id="MobiDB-lite"/>
    </source>
</evidence>
<dbReference type="InterPro" id="IPR023091">
    <property type="entry name" value="MetalPrtase_cat_dom_sf_prd"/>
</dbReference>
<dbReference type="PANTHER" id="PTHR46986:SF1">
    <property type="entry name" value="ENDORIBONUCLEASE YBEY, CHLOROPLASTIC"/>
    <property type="match status" value="1"/>
</dbReference>
<feature type="binding site" evidence="9">
    <location>
        <position position="175"/>
    </location>
    <ligand>
        <name>Zn(2+)</name>
        <dbReference type="ChEBI" id="CHEBI:29105"/>
        <note>catalytic</note>
    </ligand>
</feature>
<feature type="binding site" evidence="9">
    <location>
        <position position="165"/>
    </location>
    <ligand>
        <name>Zn(2+)</name>
        <dbReference type="ChEBI" id="CHEBI:29105"/>
        <note>catalytic</note>
    </ligand>
</feature>
<evidence type="ECO:0000313" key="12">
    <source>
        <dbReference type="Proteomes" id="UP000317371"/>
    </source>
</evidence>
<gene>
    <name evidence="9 11" type="primary">ybeY</name>
    <name evidence="11" type="ORF">FKZ61_12490</name>
</gene>
<keyword evidence="9" id="KW-0963">Cytoplasm</keyword>
<comment type="caution">
    <text evidence="11">The sequence shown here is derived from an EMBL/GenBank/DDBJ whole genome shotgun (WGS) entry which is preliminary data.</text>
</comment>
<keyword evidence="3 9" id="KW-0698">rRNA processing</keyword>
<dbReference type="SUPFAM" id="SSF55486">
    <property type="entry name" value="Metalloproteases ('zincins'), catalytic domain"/>
    <property type="match status" value="1"/>
</dbReference>
<dbReference type="Proteomes" id="UP000317371">
    <property type="component" value="Unassembled WGS sequence"/>
</dbReference>
<dbReference type="EC" id="3.1.-.-" evidence="9"/>
<dbReference type="Gene3D" id="3.40.390.30">
    <property type="entry name" value="Metalloproteases ('zincins'), catalytic domain"/>
    <property type="match status" value="1"/>
</dbReference>
<evidence type="ECO:0000256" key="1">
    <source>
        <dbReference type="ARBA" id="ARBA00010875"/>
    </source>
</evidence>
<evidence type="ECO:0000256" key="8">
    <source>
        <dbReference type="ARBA" id="ARBA00022833"/>
    </source>
</evidence>
<evidence type="ECO:0000256" key="6">
    <source>
        <dbReference type="ARBA" id="ARBA00022759"/>
    </source>
</evidence>
<keyword evidence="5 9" id="KW-0479">Metal-binding</keyword>
<comment type="similarity">
    <text evidence="1 9">Belongs to the endoribonuclease YbeY family.</text>
</comment>
<dbReference type="GO" id="GO:0004222">
    <property type="term" value="F:metalloendopeptidase activity"/>
    <property type="evidence" value="ECO:0007669"/>
    <property type="project" value="InterPro"/>
</dbReference>
<feature type="region of interest" description="Disordered" evidence="10">
    <location>
        <begin position="1"/>
        <end position="37"/>
    </location>
</feature>
<dbReference type="PANTHER" id="PTHR46986">
    <property type="entry name" value="ENDORIBONUCLEASE YBEY, CHLOROPLASTIC"/>
    <property type="match status" value="1"/>
</dbReference>
<protein>
    <recommendedName>
        <fullName evidence="9">Endoribonuclease YbeY</fullName>
        <ecNumber evidence="9">3.1.-.-</ecNumber>
    </recommendedName>
</protein>
<evidence type="ECO:0000313" key="11">
    <source>
        <dbReference type="EMBL" id="TQE95413.1"/>
    </source>
</evidence>
<dbReference type="AlphaFoldDB" id="A0A540VH08"/>